<feature type="domain" description="Lytic transglycosylase superhelical linker" evidence="6">
    <location>
        <begin position="412"/>
        <end position="471"/>
    </location>
</feature>
<dbReference type="PANTHER" id="PTHR37423">
    <property type="entry name" value="SOLUBLE LYTIC MUREIN TRANSGLYCOSYLASE-RELATED"/>
    <property type="match status" value="1"/>
</dbReference>
<evidence type="ECO:0000313" key="8">
    <source>
        <dbReference type="Proteomes" id="UP001556220"/>
    </source>
</evidence>
<comment type="similarity">
    <text evidence="1">Belongs to the transglycosylase Slt family.</text>
</comment>
<evidence type="ECO:0000313" key="7">
    <source>
        <dbReference type="EMBL" id="MEW9571993.1"/>
    </source>
</evidence>
<protein>
    <submittedName>
        <fullName evidence="7">Transglycosylase SLT domain-containing protein</fullName>
    </submittedName>
</protein>
<keyword evidence="2 4" id="KW-0732">Signal</keyword>
<evidence type="ECO:0000259" key="6">
    <source>
        <dbReference type="Pfam" id="PF14718"/>
    </source>
</evidence>
<dbReference type="PANTHER" id="PTHR37423:SF5">
    <property type="entry name" value="SOLUBLE LYTIC MUREIN TRANSGLYCOSYLASE"/>
    <property type="match status" value="1"/>
</dbReference>
<dbReference type="SUPFAM" id="SSF48435">
    <property type="entry name" value="Bacterial muramidases"/>
    <property type="match status" value="1"/>
</dbReference>
<name>A0ABV3QDS8_9GAMM</name>
<dbReference type="InterPro" id="IPR008939">
    <property type="entry name" value="Lytic_TGlycosylase_superhlx_U"/>
</dbReference>
<feature type="domain" description="Transglycosylase SLT" evidence="5">
    <location>
        <begin position="492"/>
        <end position="601"/>
    </location>
</feature>
<gene>
    <name evidence="7" type="ORF">ABQJ54_09520</name>
</gene>
<reference evidence="7 8" key="1">
    <citation type="submission" date="2024-06" db="EMBL/GenBank/DDBJ databases">
        <authorList>
            <person name="Woo H."/>
        </authorList>
    </citation>
    <scope>NUCLEOTIDE SEQUENCE [LARGE SCALE GENOMIC DNA]</scope>
    <source>
        <strain evidence="7 8">Si-c</strain>
    </source>
</reference>
<dbReference type="CDD" id="cd13401">
    <property type="entry name" value="Slt70-like"/>
    <property type="match status" value="1"/>
</dbReference>
<dbReference type="Gene3D" id="1.10.530.10">
    <property type="match status" value="1"/>
</dbReference>
<dbReference type="RefSeq" id="WP_367854055.1">
    <property type="nucleotide sequence ID" value="NZ_JBFOHK010000002.1"/>
</dbReference>
<proteinExistence type="inferred from homology"/>
<dbReference type="SUPFAM" id="SSF53955">
    <property type="entry name" value="Lysozyme-like"/>
    <property type="match status" value="1"/>
</dbReference>
<feature type="compositionally biased region" description="Low complexity" evidence="3">
    <location>
        <begin position="679"/>
        <end position="699"/>
    </location>
</feature>
<dbReference type="InterPro" id="IPR037061">
    <property type="entry name" value="Lytic_TGlycoase_superhlx_L_sf"/>
</dbReference>
<accession>A0ABV3QDS8</accession>
<dbReference type="Proteomes" id="UP001556220">
    <property type="component" value="Unassembled WGS sequence"/>
</dbReference>
<feature type="region of interest" description="Disordered" evidence="3">
    <location>
        <begin position="657"/>
        <end position="709"/>
    </location>
</feature>
<dbReference type="Gene3D" id="1.25.20.10">
    <property type="entry name" value="Bacterial muramidases"/>
    <property type="match status" value="1"/>
</dbReference>
<dbReference type="Pfam" id="PF14718">
    <property type="entry name" value="SLT_L"/>
    <property type="match status" value="1"/>
</dbReference>
<evidence type="ECO:0000256" key="4">
    <source>
        <dbReference type="SAM" id="SignalP"/>
    </source>
</evidence>
<dbReference type="InterPro" id="IPR023346">
    <property type="entry name" value="Lysozyme-like_dom_sf"/>
</dbReference>
<comment type="caution">
    <text evidence="7">The sequence shown here is derived from an EMBL/GenBank/DDBJ whole genome shotgun (WGS) entry which is preliminary data.</text>
</comment>
<sequence>MFVKAAPRRHPLTRLPALLLACGALLAAVGARAATPTEAQRAAFKQAWAAAQQGGDGWRAWTTQLRNYPLYPYLPAAALEHDIRQTDLATVQAYLRQYPDLIPAQDLHRDFLLELARRKDWNGFLALYQPGMGDTLACDALQARMASGAKLDFDTDLATLWSRPELPGACDPVLQVAYGQGLLTPSRLWARIDRAAEAGKGGTIAVLAPWLPAPQNEEAQRLAQALRDPAAALASAVSWPDTSRARQAATLALERQARRDTNAADAAWQQLQARFTFSTTQRDAILRVLALFHATDFDTNALDRLIALPAAAQTAATREWRARVALAEQDWPAVLAAIAAMPATQQQDSEWRWFRARALAATGHPEQARGIYEDLAGDATFYGFLAADQLKQSYAICPLAPVEDLPQEQALLQQPGLLRAFELYAVDLPKLARREWARALDGADAHTRELAAELANRRGWFDRAVFTFTYGDTLRYYALRFPLASQDGLVAQARQAGIDPAWAYGILRSESAWVSDARSGADARGLMQLVPATAALVARRNGLPWAGDDSLYDPTVNIALGTRYLAQLALRYNGMPWLTSAAYNAGPNRVDQWVDARNALPPDLFIATMPFKETREYVARVMAFSVIYDWRMHGSALPMSDRLTPFGQPYALPDSLTPRKTVDCPAPPPPAPTSSVQVPAGTASAAGGASAAPAAAGSIPPAPAASHRR</sequence>
<dbReference type="InterPro" id="IPR008258">
    <property type="entry name" value="Transglycosylase_SLT_dom_1"/>
</dbReference>
<evidence type="ECO:0000256" key="3">
    <source>
        <dbReference type="SAM" id="MobiDB-lite"/>
    </source>
</evidence>
<feature type="signal peptide" evidence="4">
    <location>
        <begin position="1"/>
        <end position="33"/>
    </location>
</feature>
<evidence type="ECO:0000256" key="2">
    <source>
        <dbReference type="ARBA" id="ARBA00022729"/>
    </source>
</evidence>
<dbReference type="EMBL" id="JBFOHK010000002">
    <property type="protein sequence ID" value="MEW9571993.1"/>
    <property type="molecule type" value="Genomic_DNA"/>
</dbReference>
<dbReference type="Pfam" id="PF01464">
    <property type="entry name" value="SLT"/>
    <property type="match status" value="1"/>
</dbReference>
<evidence type="ECO:0000259" key="5">
    <source>
        <dbReference type="Pfam" id="PF01464"/>
    </source>
</evidence>
<dbReference type="Gene3D" id="1.10.1240.20">
    <property type="entry name" value="Lytic transglycosylase, superhelical linker domain"/>
    <property type="match status" value="1"/>
</dbReference>
<evidence type="ECO:0000256" key="1">
    <source>
        <dbReference type="ARBA" id="ARBA00007734"/>
    </source>
</evidence>
<keyword evidence="8" id="KW-1185">Reference proteome</keyword>
<dbReference type="InterPro" id="IPR012289">
    <property type="entry name" value="Lytic_TGlycosylase_superhlx_L"/>
</dbReference>
<organism evidence="7 8">
    <name type="scientific">Rhodanobacter lycopersici</name>
    <dbReference type="NCBI Taxonomy" id="3162487"/>
    <lineage>
        <taxon>Bacteria</taxon>
        <taxon>Pseudomonadati</taxon>
        <taxon>Pseudomonadota</taxon>
        <taxon>Gammaproteobacteria</taxon>
        <taxon>Lysobacterales</taxon>
        <taxon>Rhodanobacteraceae</taxon>
        <taxon>Rhodanobacter</taxon>
    </lineage>
</organism>
<feature type="chain" id="PRO_5045571657" evidence="4">
    <location>
        <begin position="34"/>
        <end position="709"/>
    </location>
</feature>